<dbReference type="CDD" id="cd06583">
    <property type="entry name" value="PGRP"/>
    <property type="match status" value="1"/>
</dbReference>
<dbReference type="SMART" id="SM00701">
    <property type="entry name" value="PGRP"/>
    <property type="match status" value="1"/>
</dbReference>
<comment type="similarity">
    <text evidence="1">Belongs to the N-acetylmuramoyl-L-alanine amidase 2 family.</text>
</comment>
<keyword evidence="5" id="KW-1185">Reference proteome</keyword>
<dbReference type="Proteomes" id="UP000798488">
    <property type="component" value="Unassembled WGS sequence"/>
</dbReference>
<dbReference type="GO" id="GO:0008745">
    <property type="term" value="F:N-acetylmuramoyl-L-alanine amidase activity"/>
    <property type="evidence" value="ECO:0007669"/>
    <property type="project" value="InterPro"/>
</dbReference>
<dbReference type="Pfam" id="PF01510">
    <property type="entry name" value="Amidase_2"/>
    <property type="match status" value="1"/>
</dbReference>
<gene>
    <name evidence="4" type="ORF">SPSYN_01881</name>
</gene>
<dbReference type="InterPro" id="IPR036505">
    <property type="entry name" value="Amidase/PGRP_sf"/>
</dbReference>
<comment type="caution">
    <text evidence="4">The sequence shown here is derived from an EMBL/GenBank/DDBJ whole genome shotgun (WGS) entry which is preliminary data.</text>
</comment>
<evidence type="ECO:0000256" key="1">
    <source>
        <dbReference type="ARBA" id="ARBA00007553"/>
    </source>
</evidence>
<dbReference type="GO" id="GO:0009253">
    <property type="term" value="P:peptidoglycan catabolic process"/>
    <property type="evidence" value="ECO:0007669"/>
    <property type="project" value="InterPro"/>
</dbReference>
<dbReference type="AlphaFoldDB" id="A0A9D3AWP8"/>
<dbReference type="SMART" id="SM00644">
    <property type="entry name" value="Ami_2"/>
    <property type="match status" value="1"/>
</dbReference>
<dbReference type="InterPro" id="IPR006619">
    <property type="entry name" value="PGRP_domain_met/bac"/>
</dbReference>
<feature type="domain" description="Peptidoglycan recognition protein family" evidence="3">
    <location>
        <begin position="12"/>
        <end position="128"/>
    </location>
</feature>
<evidence type="ECO:0000259" key="3">
    <source>
        <dbReference type="SMART" id="SM00701"/>
    </source>
</evidence>
<evidence type="ECO:0000313" key="5">
    <source>
        <dbReference type="Proteomes" id="UP000798488"/>
    </source>
</evidence>
<protein>
    <submittedName>
        <fullName evidence="4">N-acetylmuramoyl-L-alanine amidase</fullName>
    </submittedName>
</protein>
<name>A0A9D3AWP8_9FIRM</name>
<reference evidence="4" key="1">
    <citation type="submission" date="2016-02" db="EMBL/GenBank/DDBJ databases">
        <title>Draft Genome Sequence of Sporotomaculum syntrophicum Strain FB, a Syntrophic Benzoate Degrader.</title>
        <authorList>
            <person name="Nobu M.K."/>
            <person name="Narihiro T."/>
            <person name="Qiu Y.-L."/>
            <person name="Ohashi A."/>
            <person name="Liu W.-T."/>
            <person name="Yuji S."/>
        </authorList>
    </citation>
    <scope>NUCLEOTIDE SEQUENCE</scope>
    <source>
        <strain evidence="4">FB</strain>
    </source>
</reference>
<evidence type="ECO:0000313" key="4">
    <source>
        <dbReference type="EMBL" id="KAF1085735.1"/>
    </source>
</evidence>
<dbReference type="OrthoDB" id="9811296at2"/>
<dbReference type="EMBL" id="LSRS01000003">
    <property type="protein sequence ID" value="KAF1085735.1"/>
    <property type="molecule type" value="Genomic_DNA"/>
</dbReference>
<feature type="domain" description="N-acetylmuramoyl-L-alanine amidase" evidence="2">
    <location>
        <begin position="7"/>
        <end position="134"/>
    </location>
</feature>
<organism evidence="4 5">
    <name type="scientific">Sporotomaculum syntrophicum</name>
    <dbReference type="NCBI Taxonomy" id="182264"/>
    <lineage>
        <taxon>Bacteria</taxon>
        <taxon>Bacillati</taxon>
        <taxon>Bacillota</taxon>
        <taxon>Clostridia</taxon>
        <taxon>Eubacteriales</taxon>
        <taxon>Desulfallaceae</taxon>
        <taxon>Sporotomaculum</taxon>
    </lineage>
</organism>
<dbReference type="InterPro" id="IPR015510">
    <property type="entry name" value="PGRP"/>
</dbReference>
<dbReference type="Gene3D" id="3.40.80.10">
    <property type="entry name" value="Peptidoglycan recognition protein-like"/>
    <property type="match status" value="1"/>
</dbReference>
<dbReference type="PANTHER" id="PTHR11022:SF41">
    <property type="entry name" value="PEPTIDOGLYCAN-RECOGNITION PROTEIN LC-RELATED"/>
    <property type="match status" value="1"/>
</dbReference>
<dbReference type="InterPro" id="IPR002502">
    <property type="entry name" value="Amidase_domain"/>
</dbReference>
<evidence type="ECO:0000259" key="2">
    <source>
        <dbReference type="SMART" id="SM00644"/>
    </source>
</evidence>
<sequence length="215" mass="24267">MNITEINHNFNSALVQRVATRRIMLHHSDSQGDEDAATIHRWHLSRGWAGIGYHFVVMGSGEIQRGRPENTVGAHAESNNSDSIGICLVGNFSRWEPSLAQLDSLVWLIKYLESKYGKLKIQSHRDVNPTECPGSKFPWERLQILLGNAPKPDPHVVKLMLNGRLLEVEEPLRVVDGRAQAFLSGNWVQLRDVANLLNADIHWDQVTRTVNIVIN</sequence>
<accession>A0A9D3AWP8</accession>
<dbReference type="SUPFAM" id="SSF55846">
    <property type="entry name" value="N-acetylmuramoyl-L-alanine amidase-like"/>
    <property type="match status" value="1"/>
</dbReference>
<dbReference type="PANTHER" id="PTHR11022">
    <property type="entry name" value="PEPTIDOGLYCAN RECOGNITION PROTEIN"/>
    <property type="match status" value="1"/>
</dbReference>
<dbReference type="GO" id="GO:0008270">
    <property type="term" value="F:zinc ion binding"/>
    <property type="evidence" value="ECO:0007669"/>
    <property type="project" value="InterPro"/>
</dbReference>
<proteinExistence type="inferred from homology"/>
<dbReference type="RefSeq" id="WP_161822166.1">
    <property type="nucleotide sequence ID" value="NZ_LSRS01000003.1"/>
</dbReference>